<dbReference type="GeneID" id="95404871"/>
<dbReference type="EMBL" id="JAGGKI010000006">
    <property type="protein sequence ID" value="MBP1893798.1"/>
    <property type="molecule type" value="Genomic_DNA"/>
</dbReference>
<name>A0ABS4FC24_9BACL</name>
<dbReference type="Proteomes" id="UP000706926">
    <property type="component" value="Unassembled WGS sequence"/>
</dbReference>
<evidence type="ECO:0008006" key="4">
    <source>
        <dbReference type="Google" id="ProtNLM"/>
    </source>
</evidence>
<dbReference type="InterPro" id="IPR036465">
    <property type="entry name" value="vWFA_dom_sf"/>
</dbReference>
<protein>
    <recommendedName>
        <fullName evidence="4">VWA domain-containing protein</fullName>
    </recommendedName>
</protein>
<dbReference type="Pfam" id="PF05762">
    <property type="entry name" value="VWA_CoxE"/>
    <property type="match status" value="1"/>
</dbReference>
<dbReference type="InterPro" id="IPR050458">
    <property type="entry name" value="LolB"/>
</dbReference>
<sequence>MTDQTKERLEPSVSRWRLILGEAAQGKLEELTGSEALQLTEEEAIMDAALAAIYDDTDASYSSGGSGRGSGSSSGRGAGGGRGSVNLSRWLGDVRSLFAEDVVSIIQNDAIERRGWKQLLFEPELLASVKPDIQMVGTLMALKGKIPERTKETARLLVKAVVDDLMARLQEDMRRAVTGALNKRQHTPLPSLSGLDWKRTIRRNLKHYDRERNILIPEKFYYFDRARRNKEWTVILDIDQSGSMAESVIWASVTGAIFASMPALDTRVVVFDTEVVDLTEQCADDPVDMLFGVQLGGGTDINKSVAYCESFIEEPKKTLFILVTDLYEGGNQAALVRRMREMRESGVRTLCLLSLSDSGRPFYDERLARQLSRDGTPCFACTPGMLPELVAGALQGRDMSELAKTLIKA</sequence>
<gene>
    <name evidence="2" type="ORF">J2Z18_002901</name>
</gene>
<evidence type="ECO:0000313" key="3">
    <source>
        <dbReference type="Proteomes" id="UP000706926"/>
    </source>
</evidence>
<dbReference type="InterPro" id="IPR008912">
    <property type="entry name" value="Uncharacterised_CoxE"/>
</dbReference>
<dbReference type="RefSeq" id="WP_040738101.1">
    <property type="nucleotide sequence ID" value="NZ_CP139098.1"/>
</dbReference>
<accession>A0ABS4FC24</accession>
<dbReference type="PANTHER" id="PTHR30634">
    <property type="entry name" value="OUTER MEMBRANE LOLAB LIPOPROTEIN INSERTION APPARATUS"/>
    <property type="match status" value="1"/>
</dbReference>
<dbReference type="PANTHER" id="PTHR30634:SF16">
    <property type="entry name" value="OUTER-MEMBRANE LIPOPROTEIN LOLB"/>
    <property type="match status" value="1"/>
</dbReference>
<organism evidence="2 3">
    <name type="scientific">Paenibacillus lactis</name>
    <dbReference type="NCBI Taxonomy" id="228574"/>
    <lineage>
        <taxon>Bacteria</taxon>
        <taxon>Bacillati</taxon>
        <taxon>Bacillota</taxon>
        <taxon>Bacilli</taxon>
        <taxon>Bacillales</taxon>
        <taxon>Paenibacillaceae</taxon>
        <taxon>Paenibacillus</taxon>
    </lineage>
</organism>
<proteinExistence type="predicted"/>
<keyword evidence="3" id="KW-1185">Reference proteome</keyword>
<evidence type="ECO:0000313" key="2">
    <source>
        <dbReference type="EMBL" id="MBP1893798.1"/>
    </source>
</evidence>
<dbReference type="SUPFAM" id="SSF53300">
    <property type="entry name" value="vWA-like"/>
    <property type="match status" value="1"/>
</dbReference>
<reference evidence="2 3" key="1">
    <citation type="submission" date="2021-03" db="EMBL/GenBank/DDBJ databases">
        <title>Genomic Encyclopedia of Type Strains, Phase IV (KMG-IV): sequencing the most valuable type-strain genomes for metagenomic binning, comparative biology and taxonomic classification.</title>
        <authorList>
            <person name="Goeker M."/>
        </authorList>
    </citation>
    <scope>NUCLEOTIDE SEQUENCE [LARGE SCALE GENOMIC DNA]</scope>
    <source>
        <strain evidence="2 3">DSM 15596</strain>
    </source>
</reference>
<evidence type="ECO:0000256" key="1">
    <source>
        <dbReference type="SAM" id="MobiDB-lite"/>
    </source>
</evidence>
<feature type="compositionally biased region" description="Gly residues" evidence="1">
    <location>
        <begin position="64"/>
        <end position="81"/>
    </location>
</feature>
<feature type="region of interest" description="Disordered" evidence="1">
    <location>
        <begin position="60"/>
        <end position="81"/>
    </location>
</feature>
<comment type="caution">
    <text evidence="2">The sequence shown here is derived from an EMBL/GenBank/DDBJ whole genome shotgun (WGS) entry which is preliminary data.</text>
</comment>